<reference evidence="2 3" key="1">
    <citation type="submission" date="2017-01" db="EMBL/GenBank/DDBJ databases">
        <title>A Red Light-Sensitive Sensory Rhodopsin I From Haloarcula taiwanensis, A New Haloarchaeon Isolated From Taiwan.</title>
        <authorList>
            <person name="Yang C.-S."/>
            <person name="Han Y.-A."/>
            <person name="Chen P.-C."/>
            <person name="Ng W.V."/>
            <person name="Chen T.-W."/>
        </authorList>
    </citation>
    <scope>NUCLEOTIDE SEQUENCE [LARGE SCALE GENOMIC DNA]</scope>
    <source>
        <strain evidence="2 3">Taiwanensis</strain>
    </source>
</reference>
<dbReference type="KEGG" id="hta:BVU17_01710"/>
<sequence>MRDPLAVDALLVFSGGVFAVVGWAVISSNEVPLSLPAAGAGVAGTVVLAALVGQYYAQLSGFWRWVSSPAETLRERARVGLLLVAAILARLSLTLLPDTAVPALSGIAVAMVALGLGHSLWRWYTAPEHSSH</sequence>
<organism evidence="2 3">
    <name type="scientific">Haloarcula taiwanensis</name>
    <dbReference type="NCBI Taxonomy" id="1932004"/>
    <lineage>
        <taxon>Archaea</taxon>
        <taxon>Methanobacteriati</taxon>
        <taxon>Methanobacteriota</taxon>
        <taxon>Stenosarchaea group</taxon>
        <taxon>Halobacteria</taxon>
        <taxon>Halobacteriales</taxon>
        <taxon>Haloarculaceae</taxon>
        <taxon>Haloarcula</taxon>
    </lineage>
</organism>
<protein>
    <submittedName>
        <fullName evidence="2">Uncharacterized protein</fullName>
    </submittedName>
</protein>
<evidence type="ECO:0000256" key="1">
    <source>
        <dbReference type="SAM" id="Phobius"/>
    </source>
</evidence>
<dbReference type="Proteomes" id="UP000242917">
    <property type="component" value="Chromosome I"/>
</dbReference>
<feature type="transmembrane region" description="Helical" evidence="1">
    <location>
        <begin position="78"/>
        <end position="97"/>
    </location>
</feature>
<name>A0A2H4ZV12_9EURY</name>
<feature type="transmembrane region" description="Helical" evidence="1">
    <location>
        <begin position="7"/>
        <end position="26"/>
    </location>
</feature>
<keyword evidence="1" id="KW-1133">Transmembrane helix</keyword>
<keyword evidence="1" id="KW-0472">Membrane</keyword>
<feature type="transmembrane region" description="Helical" evidence="1">
    <location>
        <begin position="103"/>
        <end position="124"/>
    </location>
</feature>
<keyword evidence="3" id="KW-1185">Reference proteome</keyword>
<proteinExistence type="predicted"/>
<feature type="transmembrane region" description="Helical" evidence="1">
    <location>
        <begin position="38"/>
        <end position="57"/>
    </location>
</feature>
<dbReference type="AlphaFoldDB" id="A0A2H4ZV12"/>
<keyword evidence="1" id="KW-0812">Transmembrane</keyword>
<evidence type="ECO:0000313" key="2">
    <source>
        <dbReference type="EMBL" id="AUG46297.1"/>
    </source>
</evidence>
<evidence type="ECO:0000313" key="3">
    <source>
        <dbReference type="Proteomes" id="UP000242917"/>
    </source>
</evidence>
<dbReference type="OrthoDB" id="222152at2157"/>
<gene>
    <name evidence="2" type="ORF">BVU17_01710</name>
</gene>
<accession>A0A2H4ZV12</accession>
<dbReference type="EMBL" id="CP019154">
    <property type="protein sequence ID" value="AUG46297.1"/>
    <property type="molecule type" value="Genomic_DNA"/>
</dbReference>